<name>V3ZM89_LOTGI</name>
<feature type="domain" description="RING-type" evidence="10">
    <location>
        <begin position="39"/>
        <end position="84"/>
    </location>
</feature>
<dbReference type="SMART" id="SM00184">
    <property type="entry name" value="RING"/>
    <property type="match status" value="1"/>
</dbReference>
<evidence type="ECO:0000256" key="7">
    <source>
        <dbReference type="ARBA" id="ARBA00022786"/>
    </source>
</evidence>
<keyword evidence="5" id="KW-0677">Repeat</keyword>
<dbReference type="OrthoDB" id="1431934at2759"/>
<evidence type="ECO:0000259" key="11">
    <source>
        <dbReference type="PROSITE" id="PS51873"/>
    </source>
</evidence>
<dbReference type="CTD" id="20233709"/>
<dbReference type="InterPro" id="IPR013083">
    <property type="entry name" value="Znf_RING/FYVE/PHD"/>
</dbReference>
<feature type="non-terminal residue" evidence="12">
    <location>
        <position position="231"/>
    </location>
</feature>
<keyword evidence="8" id="KW-0862">Zinc</keyword>
<feature type="domain" description="RING-type" evidence="11">
    <location>
        <begin position="35"/>
        <end position="231"/>
    </location>
</feature>
<dbReference type="PROSITE" id="PS51873">
    <property type="entry name" value="TRIAD"/>
    <property type="match status" value="1"/>
</dbReference>
<keyword evidence="7" id="KW-0833">Ubl conjugation pathway</keyword>
<evidence type="ECO:0000313" key="13">
    <source>
        <dbReference type="Proteomes" id="UP000030746"/>
    </source>
</evidence>
<dbReference type="GO" id="GO:0008270">
    <property type="term" value="F:zinc ion binding"/>
    <property type="evidence" value="ECO:0007669"/>
    <property type="project" value="UniProtKB-KW"/>
</dbReference>
<dbReference type="InterPro" id="IPR001841">
    <property type="entry name" value="Znf_RING"/>
</dbReference>
<dbReference type="Proteomes" id="UP000030746">
    <property type="component" value="Unassembled WGS sequence"/>
</dbReference>
<dbReference type="Pfam" id="PF01485">
    <property type="entry name" value="IBR"/>
    <property type="match status" value="1"/>
</dbReference>
<dbReference type="PANTHER" id="PTHR11685">
    <property type="entry name" value="RBR FAMILY RING FINGER AND IBR DOMAIN-CONTAINING"/>
    <property type="match status" value="1"/>
</dbReference>
<dbReference type="OMA" id="NDKADEM"/>
<protein>
    <recommendedName>
        <fullName evidence="2">RBR-type E3 ubiquitin transferase</fullName>
        <ecNumber evidence="2">2.3.2.31</ecNumber>
    </recommendedName>
</protein>
<evidence type="ECO:0000256" key="3">
    <source>
        <dbReference type="ARBA" id="ARBA00022679"/>
    </source>
</evidence>
<dbReference type="GO" id="GO:0016567">
    <property type="term" value="P:protein ubiquitination"/>
    <property type="evidence" value="ECO:0007669"/>
    <property type="project" value="InterPro"/>
</dbReference>
<dbReference type="InterPro" id="IPR031127">
    <property type="entry name" value="E3_UB_ligase_RBR"/>
</dbReference>
<keyword evidence="13" id="KW-1185">Reference proteome</keyword>
<dbReference type="InterPro" id="IPR017907">
    <property type="entry name" value="Znf_RING_CS"/>
</dbReference>
<keyword evidence="6 9" id="KW-0863">Zinc-finger</keyword>
<dbReference type="Gene3D" id="1.20.120.1750">
    <property type="match status" value="1"/>
</dbReference>
<gene>
    <name evidence="12" type="ORF">LOTGIDRAFT_135674</name>
</gene>
<proteinExistence type="predicted"/>
<dbReference type="InterPro" id="IPR044066">
    <property type="entry name" value="TRIAD_supradom"/>
</dbReference>
<dbReference type="PROSITE" id="PS00518">
    <property type="entry name" value="ZF_RING_1"/>
    <property type="match status" value="1"/>
</dbReference>
<dbReference type="SUPFAM" id="SSF57850">
    <property type="entry name" value="RING/U-box"/>
    <property type="match status" value="3"/>
</dbReference>
<dbReference type="EC" id="2.3.2.31" evidence="2"/>
<dbReference type="STRING" id="225164.V3ZM89"/>
<dbReference type="GO" id="GO:0061630">
    <property type="term" value="F:ubiquitin protein ligase activity"/>
    <property type="evidence" value="ECO:0007669"/>
    <property type="project" value="UniProtKB-EC"/>
</dbReference>
<evidence type="ECO:0000256" key="4">
    <source>
        <dbReference type="ARBA" id="ARBA00022723"/>
    </source>
</evidence>
<dbReference type="SMART" id="SM00647">
    <property type="entry name" value="IBR"/>
    <property type="match status" value="1"/>
</dbReference>
<keyword evidence="3" id="KW-0808">Transferase</keyword>
<dbReference type="HOGENOM" id="CLU_1202440_0_0_1"/>
<keyword evidence="4" id="KW-0479">Metal-binding</keyword>
<dbReference type="RefSeq" id="XP_009067389.1">
    <property type="nucleotide sequence ID" value="XM_009069141.1"/>
</dbReference>
<dbReference type="Pfam" id="PF13923">
    <property type="entry name" value="zf-C3HC4_2"/>
    <property type="match status" value="1"/>
</dbReference>
<dbReference type="KEGG" id="lgi:LOTGIDRAFT_135674"/>
<evidence type="ECO:0000313" key="12">
    <source>
        <dbReference type="EMBL" id="ESO81946.1"/>
    </source>
</evidence>
<evidence type="ECO:0000256" key="2">
    <source>
        <dbReference type="ARBA" id="ARBA00012251"/>
    </source>
</evidence>
<accession>V3ZM89</accession>
<comment type="catalytic activity">
    <reaction evidence="1">
        <text>[E2 ubiquitin-conjugating enzyme]-S-ubiquitinyl-L-cysteine + [acceptor protein]-L-lysine = [E2 ubiquitin-conjugating enzyme]-L-cysteine + [acceptor protein]-N(6)-ubiquitinyl-L-lysine.</text>
        <dbReference type="EC" id="2.3.2.31"/>
    </reaction>
</comment>
<evidence type="ECO:0000256" key="6">
    <source>
        <dbReference type="ARBA" id="ARBA00022771"/>
    </source>
</evidence>
<dbReference type="InterPro" id="IPR002867">
    <property type="entry name" value="IBR_dom"/>
</dbReference>
<reference evidence="12 13" key="1">
    <citation type="journal article" date="2013" name="Nature">
        <title>Insights into bilaterian evolution from three spiralian genomes.</title>
        <authorList>
            <person name="Simakov O."/>
            <person name="Marletaz F."/>
            <person name="Cho S.J."/>
            <person name="Edsinger-Gonzales E."/>
            <person name="Havlak P."/>
            <person name="Hellsten U."/>
            <person name="Kuo D.H."/>
            <person name="Larsson T."/>
            <person name="Lv J."/>
            <person name="Arendt D."/>
            <person name="Savage R."/>
            <person name="Osoegawa K."/>
            <person name="de Jong P."/>
            <person name="Grimwood J."/>
            <person name="Chapman J.A."/>
            <person name="Shapiro H."/>
            <person name="Aerts A."/>
            <person name="Otillar R.P."/>
            <person name="Terry A.Y."/>
            <person name="Boore J.L."/>
            <person name="Grigoriev I.V."/>
            <person name="Lindberg D.R."/>
            <person name="Seaver E.C."/>
            <person name="Weisblat D.A."/>
            <person name="Putnam N.H."/>
            <person name="Rokhsar D.S."/>
        </authorList>
    </citation>
    <scope>NUCLEOTIDE SEQUENCE [LARGE SCALE GENOMIC DNA]</scope>
</reference>
<dbReference type="GeneID" id="20233709"/>
<evidence type="ECO:0000256" key="8">
    <source>
        <dbReference type="ARBA" id="ARBA00022833"/>
    </source>
</evidence>
<evidence type="ECO:0000256" key="1">
    <source>
        <dbReference type="ARBA" id="ARBA00001798"/>
    </source>
</evidence>
<organism evidence="12 13">
    <name type="scientific">Lottia gigantea</name>
    <name type="common">Giant owl limpet</name>
    <dbReference type="NCBI Taxonomy" id="225164"/>
    <lineage>
        <taxon>Eukaryota</taxon>
        <taxon>Metazoa</taxon>
        <taxon>Spiralia</taxon>
        <taxon>Lophotrochozoa</taxon>
        <taxon>Mollusca</taxon>
        <taxon>Gastropoda</taxon>
        <taxon>Patellogastropoda</taxon>
        <taxon>Lottioidea</taxon>
        <taxon>Lottiidae</taxon>
        <taxon>Lottia</taxon>
    </lineage>
</organism>
<evidence type="ECO:0000259" key="10">
    <source>
        <dbReference type="PROSITE" id="PS50089"/>
    </source>
</evidence>
<dbReference type="EMBL" id="KB204089">
    <property type="protein sequence ID" value="ESO81946.1"/>
    <property type="molecule type" value="Genomic_DNA"/>
</dbReference>
<dbReference type="CDD" id="cd20335">
    <property type="entry name" value="BRcat_RBR"/>
    <property type="match status" value="1"/>
</dbReference>
<dbReference type="AlphaFoldDB" id="V3ZM89"/>
<dbReference type="Gene3D" id="3.30.40.10">
    <property type="entry name" value="Zinc/RING finger domain, C3HC4 (zinc finger)"/>
    <property type="match status" value="1"/>
</dbReference>
<evidence type="ECO:0000256" key="9">
    <source>
        <dbReference type="PROSITE-ProRule" id="PRU00175"/>
    </source>
</evidence>
<dbReference type="PROSITE" id="PS50089">
    <property type="entry name" value="ZF_RING_2"/>
    <property type="match status" value="1"/>
</dbReference>
<evidence type="ECO:0000256" key="5">
    <source>
        <dbReference type="ARBA" id="ARBA00022737"/>
    </source>
</evidence>
<sequence>MKITNIVQFKTIFTATQSDELSNEDEPFEWISREKDEFCNICYEVLEESSSTALQECGHWFCNICYKEHLESSFNLGLQKITCPEYNCDKVVDLATMVSLTNIRDIQRMEMRAAETSTSASSIKWCPNQLCGRMLQLPNGASNISVCQCGTNVCTDCHKEGHWPASCEHYAFYRKKLDDFKDDIFVNAYWIPNDVQLRGKNCPKCKRFIVKNGGCPNMMCVCGEWFCWSCL</sequence>